<gene>
    <name evidence="1" type="ORF">KC19_9G178500</name>
</gene>
<evidence type="ECO:0000313" key="1">
    <source>
        <dbReference type="EMBL" id="KAG0562874.1"/>
    </source>
</evidence>
<proteinExistence type="predicted"/>
<keyword evidence="2" id="KW-1185">Reference proteome</keyword>
<sequence>MRRGHGGILSLVAFHFTSSKNESINSIVELRRLHSRIPDPGLLQNGSCVHYLAISSYVSAVEASELLMQIRQHVGHEISISKFQLPEYLANTSDVSHGDT</sequence>
<reference evidence="1" key="1">
    <citation type="submission" date="2020-06" db="EMBL/GenBank/DDBJ databases">
        <title>WGS assembly of Ceratodon purpureus strain R40.</title>
        <authorList>
            <person name="Carey S.B."/>
            <person name="Jenkins J."/>
            <person name="Shu S."/>
            <person name="Lovell J.T."/>
            <person name="Sreedasyam A."/>
            <person name="Maumus F."/>
            <person name="Tiley G.P."/>
            <person name="Fernandez-Pozo N."/>
            <person name="Barry K."/>
            <person name="Chen C."/>
            <person name="Wang M."/>
            <person name="Lipzen A."/>
            <person name="Daum C."/>
            <person name="Saski C.A."/>
            <person name="Payton A.C."/>
            <person name="Mcbreen J.C."/>
            <person name="Conrad R.E."/>
            <person name="Kollar L.M."/>
            <person name="Olsson S."/>
            <person name="Huttunen S."/>
            <person name="Landis J.B."/>
            <person name="Wickett N.J."/>
            <person name="Johnson M.G."/>
            <person name="Rensing S.A."/>
            <person name="Grimwood J."/>
            <person name="Schmutz J."/>
            <person name="Mcdaniel S.F."/>
        </authorList>
    </citation>
    <scope>NUCLEOTIDE SEQUENCE</scope>
    <source>
        <strain evidence="1">R40</strain>
    </source>
</reference>
<dbReference type="Proteomes" id="UP000822688">
    <property type="component" value="Chromosome 9"/>
</dbReference>
<protein>
    <submittedName>
        <fullName evidence="1">Uncharacterized protein</fullName>
    </submittedName>
</protein>
<dbReference type="AlphaFoldDB" id="A0A8T0GXN5"/>
<name>A0A8T0GXN5_CERPU</name>
<organism evidence="1 2">
    <name type="scientific">Ceratodon purpureus</name>
    <name type="common">Fire moss</name>
    <name type="synonym">Dicranum purpureum</name>
    <dbReference type="NCBI Taxonomy" id="3225"/>
    <lineage>
        <taxon>Eukaryota</taxon>
        <taxon>Viridiplantae</taxon>
        <taxon>Streptophyta</taxon>
        <taxon>Embryophyta</taxon>
        <taxon>Bryophyta</taxon>
        <taxon>Bryophytina</taxon>
        <taxon>Bryopsida</taxon>
        <taxon>Dicranidae</taxon>
        <taxon>Pseudoditrichales</taxon>
        <taxon>Ditrichaceae</taxon>
        <taxon>Ceratodon</taxon>
    </lineage>
</organism>
<dbReference type="EMBL" id="CM026430">
    <property type="protein sequence ID" value="KAG0562874.1"/>
    <property type="molecule type" value="Genomic_DNA"/>
</dbReference>
<accession>A0A8T0GXN5</accession>
<evidence type="ECO:0000313" key="2">
    <source>
        <dbReference type="Proteomes" id="UP000822688"/>
    </source>
</evidence>
<comment type="caution">
    <text evidence="1">The sequence shown here is derived from an EMBL/GenBank/DDBJ whole genome shotgun (WGS) entry which is preliminary data.</text>
</comment>